<feature type="compositionally biased region" description="Basic and acidic residues" evidence="1">
    <location>
        <begin position="200"/>
        <end position="216"/>
    </location>
</feature>
<feature type="region of interest" description="Disordered" evidence="1">
    <location>
        <begin position="1"/>
        <end position="260"/>
    </location>
</feature>
<name>A0A6N2BSR8_SOLCI</name>
<proteinExistence type="predicted"/>
<feature type="region of interest" description="Disordered" evidence="1">
    <location>
        <begin position="335"/>
        <end position="355"/>
    </location>
</feature>
<dbReference type="EMBL" id="RXGB01001613">
    <property type="protein sequence ID" value="TMW98176.1"/>
    <property type="molecule type" value="Genomic_DNA"/>
</dbReference>
<feature type="compositionally biased region" description="Basic and acidic residues" evidence="1">
    <location>
        <begin position="106"/>
        <end position="129"/>
    </location>
</feature>
<feature type="compositionally biased region" description="Basic and acidic residues" evidence="1">
    <location>
        <begin position="160"/>
        <end position="175"/>
    </location>
</feature>
<comment type="caution">
    <text evidence="2">The sequence shown here is derived from an EMBL/GenBank/DDBJ whole genome shotgun (WGS) entry which is preliminary data.</text>
</comment>
<organism evidence="2">
    <name type="scientific">Solanum chilense</name>
    <name type="common">Tomato</name>
    <name type="synonym">Lycopersicon chilense</name>
    <dbReference type="NCBI Taxonomy" id="4083"/>
    <lineage>
        <taxon>Eukaryota</taxon>
        <taxon>Viridiplantae</taxon>
        <taxon>Streptophyta</taxon>
        <taxon>Embryophyta</taxon>
        <taxon>Tracheophyta</taxon>
        <taxon>Spermatophyta</taxon>
        <taxon>Magnoliopsida</taxon>
        <taxon>eudicotyledons</taxon>
        <taxon>Gunneridae</taxon>
        <taxon>Pentapetalae</taxon>
        <taxon>asterids</taxon>
        <taxon>lamiids</taxon>
        <taxon>Solanales</taxon>
        <taxon>Solanaceae</taxon>
        <taxon>Solanoideae</taxon>
        <taxon>Solaneae</taxon>
        <taxon>Solanum</taxon>
        <taxon>Solanum subgen. Lycopersicon</taxon>
    </lineage>
</organism>
<feature type="compositionally biased region" description="Basic residues" evidence="1">
    <location>
        <begin position="182"/>
        <end position="199"/>
    </location>
</feature>
<dbReference type="AlphaFoldDB" id="A0A6N2BSR8"/>
<feature type="compositionally biased region" description="Polar residues" evidence="1">
    <location>
        <begin position="60"/>
        <end position="69"/>
    </location>
</feature>
<sequence length="355" mass="40772">EAQQTEQQGFREAAGKEYHTKDGQLTDQSVDNNQNSFQTPNLQAFDDNKYKESGIDLSLPSPTTPNNVNIIVGHSDEVYGGMDGGSKKKATNLQDRVSKGGNLPHAMHERLDHDHRTDHRASRSDEHVLKQQNQQPQQQDQNTQNWEQSAAVKKGKQQQRNKEGEEQGKQSDAKDTGNTPKSKNKPSKQKRDAKKRRQNKQHERDSEHEQEVREESCNNFVMVDDHQGLDIPPLQIQYMTPHNSDRTEKKQQERKVNPKPVLDEYAVINSEDELVGDNQYLDEYEDNDGTIEALFRDFSPYKDNSLEDEIQQVTKNQFLSPRNFKQNKFHFTKQDANTVTAGRPNTRLFSSKSSQ</sequence>
<feature type="non-terminal residue" evidence="2">
    <location>
        <position position="1"/>
    </location>
</feature>
<reference evidence="2" key="1">
    <citation type="submission" date="2019-05" db="EMBL/GenBank/DDBJ databases">
        <title>The de novo reference genome and transcriptome assemblies of the wild tomato species Solanum chilense.</title>
        <authorList>
            <person name="Stam R."/>
            <person name="Nosenko T."/>
            <person name="Hoerger A.C."/>
            <person name="Stephan W."/>
            <person name="Seidel M.A."/>
            <person name="Kuhn J.M.M."/>
            <person name="Haberer G."/>
            <person name="Tellier A."/>
        </authorList>
    </citation>
    <scope>NUCLEOTIDE SEQUENCE</scope>
    <source>
        <tissue evidence="2">Mature leaves</tissue>
    </source>
</reference>
<feature type="compositionally biased region" description="Basic and acidic residues" evidence="1">
    <location>
        <begin position="13"/>
        <end position="24"/>
    </location>
</feature>
<gene>
    <name evidence="2" type="ORF">EJD97_004398</name>
</gene>
<evidence type="ECO:0000256" key="1">
    <source>
        <dbReference type="SAM" id="MobiDB-lite"/>
    </source>
</evidence>
<protein>
    <submittedName>
        <fullName evidence="2">Uncharacterized protein</fullName>
    </submittedName>
</protein>
<accession>A0A6N2BSR8</accession>
<evidence type="ECO:0000313" key="2">
    <source>
        <dbReference type="EMBL" id="TMW98176.1"/>
    </source>
</evidence>
<feature type="compositionally biased region" description="Basic and acidic residues" evidence="1">
    <location>
        <begin position="243"/>
        <end position="256"/>
    </location>
</feature>
<feature type="compositionally biased region" description="Polar residues" evidence="1">
    <location>
        <begin position="25"/>
        <end position="42"/>
    </location>
</feature>
<feature type="compositionally biased region" description="Low complexity" evidence="1">
    <location>
        <begin position="131"/>
        <end position="148"/>
    </location>
</feature>